<sequence length="436" mass="49584">MAFLLGDDDEHAFEAALSFEEEFKLDDDLSSSVSSHVETGCAKSPRKPEDTLTKRARANARKKLLRQAGIYSDPNRARNERTREIALLREQIEELQIDWHTLQNRQGRDGAKALTDCALIPKSCKSHISSMWQDQALRQQRRREEAERDNVRLKLAVERQRKVASSVQSLMKKRANQLTNECASLMNLCCSRRSTVDVLDFCGDIDDFRGLFQRVDDAYRDVDAVFAANGLARSTISPGDVHMREGVDGKYLEFSTYKDVPYELRAATEAVWDHFKGVEKHLGVGSIYEKAAKNLDEPYTIVEDFSIEIYSNSSRADYKTKQVVRRYVEADRDIVIWVSHATPVELKHKLLSGLAYNFLGYTITKRASASTAEQELTQLQLCSRISLDQDSDTIYSSESARILANFLIVHAAKNIIAHRDSIENSLADRVLRQRLQ</sequence>
<name>A0A6A3Q9I2_9STRA</name>
<organism evidence="5 12">
    <name type="scientific">Phytophthora fragariae</name>
    <dbReference type="NCBI Taxonomy" id="53985"/>
    <lineage>
        <taxon>Eukaryota</taxon>
        <taxon>Sar</taxon>
        <taxon>Stramenopiles</taxon>
        <taxon>Oomycota</taxon>
        <taxon>Peronosporomycetes</taxon>
        <taxon>Peronosporales</taxon>
        <taxon>Peronosporaceae</taxon>
        <taxon>Phytophthora</taxon>
    </lineage>
</organism>
<dbReference type="Proteomes" id="UP000460718">
    <property type="component" value="Unassembled WGS sequence"/>
</dbReference>
<evidence type="ECO:0000313" key="14">
    <source>
        <dbReference type="Proteomes" id="UP000460718"/>
    </source>
</evidence>
<dbReference type="EMBL" id="QXGF01004468">
    <property type="protein sequence ID" value="KAE8919742.1"/>
    <property type="molecule type" value="Genomic_DNA"/>
</dbReference>
<evidence type="ECO:0000256" key="1">
    <source>
        <dbReference type="SAM" id="Coils"/>
    </source>
</evidence>
<gene>
    <name evidence="8" type="ORF">PF001_g29227</name>
    <name evidence="7" type="ORF">PF004_g28666</name>
    <name evidence="6" type="ORF">PF005_g29565</name>
    <name evidence="5" type="ORF">PF006_g29149</name>
    <name evidence="4" type="ORF">PF007_g29407</name>
    <name evidence="2" type="ORF">PF009_g29957</name>
    <name evidence="3" type="ORF">PF011_g28628</name>
</gene>
<dbReference type="Proteomes" id="UP000440732">
    <property type="component" value="Unassembled WGS sequence"/>
</dbReference>
<evidence type="ECO:0000313" key="7">
    <source>
        <dbReference type="EMBL" id="KAE9167917.1"/>
    </source>
</evidence>
<evidence type="ECO:0000313" key="6">
    <source>
        <dbReference type="EMBL" id="KAE9165529.1"/>
    </source>
</evidence>
<evidence type="ECO:0000313" key="12">
    <source>
        <dbReference type="Proteomes" id="UP000440732"/>
    </source>
</evidence>
<dbReference type="EMBL" id="QXFZ01004547">
    <property type="protein sequence ID" value="KAE9063861.1"/>
    <property type="molecule type" value="Genomic_DNA"/>
</dbReference>
<proteinExistence type="predicted"/>
<reference evidence="9 10" key="1">
    <citation type="submission" date="2018-08" db="EMBL/GenBank/DDBJ databases">
        <title>Genomic investigation of the strawberry pathogen Phytophthora fragariae indicates pathogenicity is determined by transcriptional variation in three key races.</title>
        <authorList>
            <person name="Adams T.M."/>
            <person name="Armitage A.D."/>
            <person name="Sobczyk M.K."/>
            <person name="Bates H.J."/>
            <person name="Dunwell J.M."/>
            <person name="Nellist C.F."/>
            <person name="Harrison R.J."/>
        </authorList>
    </citation>
    <scope>NUCLEOTIDE SEQUENCE [LARGE SCALE GENOMIC DNA]</scope>
    <source>
        <strain evidence="8 11">A4</strain>
        <strain evidence="7 15">BC-23</strain>
        <strain evidence="6 10">NOV-27</strain>
        <strain evidence="5 12">NOV-5</strain>
        <strain evidence="4 13">NOV-71</strain>
        <strain evidence="2 9">NOV-9</strain>
        <strain evidence="3 14">SCRP245</strain>
    </source>
</reference>
<dbReference type="Proteomes" id="UP000429523">
    <property type="component" value="Unassembled WGS sequence"/>
</dbReference>
<dbReference type="EMBL" id="QXGC01004752">
    <property type="protein sequence ID" value="KAE9167917.1"/>
    <property type="molecule type" value="Genomic_DNA"/>
</dbReference>
<dbReference type="EMBL" id="QXGA01004707">
    <property type="protein sequence ID" value="KAE9071441.1"/>
    <property type="molecule type" value="Genomic_DNA"/>
</dbReference>
<dbReference type="EMBL" id="QXGE01004795">
    <property type="protein sequence ID" value="KAE9269432.1"/>
    <property type="molecule type" value="Genomic_DNA"/>
</dbReference>
<comment type="caution">
    <text evidence="5">The sequence shown here is derived from an EMBL/GenBank/DDBJ whole genome shotgun (WGS) entry which is preliminary data.</text>
</comment>
<evidence type="ECO:0000313" key="3">
    <source>
        <dbReference type="EMBL" id="KAE8964543.1"/>
    </source>
</evidence>
<accession>A0A6A3Q9I2</accession>
<dbReference type="PANTHER" id="PTHR35796">
    <property type="entry name" value="HYPOTHETICAL CYTOSOLIC PROTEIN"/>
    <property type="match status" value="1"/>
</dbReference>
<protein>
    <recommendedName>
        <fullName evidence="16">M96 mating-specific protein family</fullName>
    </recommendedName>
</protein>
<evidence type="ECO:0000313" key="9">
    <source>
        <dbReference type="Proteomes" id="UP000429523"/>
    </source>
</evidence>
<evidence type="ECO:0000313" key="8">
    <source>
        <dbReference type="EMBL" id="KAE9269432.1"/>
    </source>
</evidence>
<dbReference type="OrthoDB" id="62280at2759"/>
<dbReference type="EMBL" id="QXFW01004737">
    <property type="protein sequence ID" value="KAE8964543.1"/>
    <property type="molecule type" value="Genomic_DNA"/>
</dbReference>
<evidence type="ECO:0000313" key="11">
    <source>
        <dbReference type="Proteomes" id="UP000437068"/>
    </source>
</evidence>
<evidence type="ECO:0000313" key="4">
    <source>
        <dbReference type="EMBL" id="KAE9063861.1"/>
    </source>
</evidence>
<evidence type="ECO:0008006" key="16">
    <source>
        <dbReference type="Google" id="ProtNLM"/>
    </source>
</evidence>
<evidence type="ECO:0000313" key="2">
    <source>
        <dbReference type="EMBL" id="KAE8919742.1"/>
    </source>
</evidence>
<dbReference type="AlphaFoldDB" id="A0A6A3Q9I2"/>
<dbReference type="Proteomes" id="UP000433483">
    <property type="component" value="Unassembled WGS sequence"/>
</dbReference>
<keyword evidence="1" id="KW-0175">Coiled coil</keyword>
<dbReference type="Proteomes" id="UP000441208">
    <property type="component" value="Unassembled WGS sequence"/>
</dbReference>
<dbReference type="Proteomes" id="UP000476176">
    <property type="component" value="Unassembled WGS sequence"/>
</dbReference>
<dbReference type="PANTHER" id="PTHR35796:SF3">
    <property type="entry name" value="BHLH DOMAIN-CONTAINING PROTEIN"/>
    <property type="match status" value="1"/>
</dbReference>
<feature type="coiled-coil region" evidence="1">
    <location>
        <begin position="136"/>
        <end position="163"/>
    </location>
</feature>
<evidence type="ECO:0000313" key="13">
    <source>
        <dbReference type="Proteomes" id="UP000441208"/>
    </source>
</evidence>
<evidence type="ECO:0000313" key="10">
    <source>
        <dbReference type="Proteomes" id="UP000433483"/>
    </source>
</evidence>
<evidence type="ECO:0000313" key="5">
    <source>
        <dbReference type="EMBL" id="KAE9071441.1"/>
    </source>
</evidence>
<keyword evidence="10" id="KW-1185">Reference proteome</keyword>
<dbReference type="EMBL" id="QXGB01004632">
    <property type="protein sequence ID" value="KAE9165529.1"/>
    <property type="molecule type" value="Genomic_DNA"/>
</dbReference>
<evidence type="ECO:0000313" key="15">
    <source>
        <dbReference type="Proteomes" id="UP000476176"/>
    </source>
</evidence>
<feature type="coiled-coil region" evidence="1">
    <location>
        <begin position="78"/>
        <end position="105"/>
    </location>
</feature>
<dbReference type="Proteomes" id="UP000437068">
    <property type="component" value="Unassembled WGS sequence"/>
</dbReference>